<evidence type="ECO:0000313" key="3">
    <source>
        <dbReference type="Proteomes" id="UP000751190"/>
    </source>
</evidence>
<dbReference type="OrthoDB" id="10263082at2759"/>
<feature type="chain" id="PRO_5035175878" evidence="1">
    <location>
        <begin position="20"/>
        <end position="760"/>
    </location>
</feature>
<proteinExistence type="predicted"/>
<protein>
    <submittedName>
        <fullName evidence="2">Uncharacterized protein</fullName>
    </submittedName>
</protein>
<dbReference type="EMBL" id="JAGTXO010000010">
    <property type="protein sequence ID" value="KAG8465594.1"/>
    <property type="molecule type" value="Genomic_DNA"/>
</dbReference>
<feature type="signal peptide" evidence="1">
    <location>
        <begin position="1"/>
        <end position="19"/>
    </location>
</feature>
<sequence>MRSVGLALLLAAVSANAFGAFHPSAPCHEHPCPICPTCHVCPKPPEPEPMTCPALIDHLQADDADAALLKMAYSAGDATAFLTYIKDAKPVGYHTDLIPEASDAVQTNAPVMDGKSGDVDFPHGNLKPLVTVGEYFPGNGEFHVGVPDGMGAYLHDDATVRYVVQSESYGPLLYESFPWAVNDGAASFTGSHIQYVDIDREMLSTFMEHNRSAAPMIKHAGNLVSKAYNLKGEPVGPRATSGPTMTGAHLSNTDAAGNFVVGNSAPTPPTYADWLMQSLCSAHLEVKHQWGPTYGVEDSLYLTNEEWNSVPAGVDYVGLSAHALNLATKELWAVGAFGLGGYEKIVEINSGSSTYVVFSPSGYNGDFGNVESTLTAKRNAAYGPRSDNTSWVGSSNVVPARIYIGKKGFNAHGEAATDFLSRNGLAYGQNYGFATNVASTTGGLYRDAWHKDATRMNGDTVTGGFFPIEWRWNGTVTNFEHDGAWGFQEMPVGAPSGTTFWTPSGPNSAGSKSEHNTPDPTGAHAFYQGSTAGYVGHYSFPTIGTLLQSLTGDDFPASVPADYKMLVGELDVSGQIVLGGKGIRADSNDQTLMADSTNGNGKVTFEDIDGIEALSSPTGTHLIIQEDGGNHFGERMFITKARTDGTPMSFNFIAQSGGKRNTRMLAGVGIPAGTASDANSHEFSGIFDLSGLLFKSGTSFYVSASDTGYKKRLADALVPINDKLIAIGLQAHSMSNGVIAGFRCDRGGQVLIYKPHLTMA</sequence>
<dbReference type="AlphaFoldDB" id="A0A8J6CAJ9"/>
<name>A0A8J6CAJ9_DIALT</name>
<evidence type="ECO:0000256" key="1">
    <source>
        <dbReference type="SAM" id="SignalP"/>
    </source>
</evidence>
<reference evidence="2" key="1">
    <citation type="submission" date="2021-05" db="EMBL/GenBank/DDBJ databases">
        <title>The genome of the haptophyte Pavlova lutheri (Diacronema luteri, Pavlovales) - a model for lipid biosynthesis in eukaryotic algae.</title>
        <authorList>
            <person name="Hulatt C.J."/>
            <person name="Posewitz M.C."/>
        </authorList>
    </citation>
    <scope>NUCLEOTIDE SEQUENCE</scope>
    <source>
        <strain evidence="2">NIVA-4/92</strain>
    </source>
</reference>
<dbReference type="OMA" id="GERMFIT"/>
<keyword evidence="3" id="KW-1185">Reference proteome</keyword>
<keyword evidence="1" id="KW-0732">Signal</keyword>
<organism evidence="2 3">
    <name type="scientific">Diacronema lutheri</name>
    <name type="common">Unicellular marine alga</name>
    <name type="synonym">Monochrysis lutheri</name>
    <dbReference type="NCBI Taxonomy" id="2081491"/>
    <lineage>
        <taxon>Eukaryota</taxon>
        <taxon>Haptista</taxon>
        <taxon>Haptophyta</taxon>
        <taxon>Pavlovophyceae</taxon>
        <taxon>Pavlovales</taxon>
        <taxon>Pavlovaceae</taxon>
        <taxon>Diacronema</taxon>
    </lineage>
</organism>
<evidence type="ECO:0000313" key="2">
    <source>
        <dbReference type="EMBL" id="KAG8465594.1"/>
    </source>
</evidence>
<comment type="caution">
    <text evidence="2">The sequence shown here is derived from an EMBL/GenBank/DDBJ whole genome shotgun (WGS) entry which is preliminary data.</text>
</comment>
<dbReference type="Proteomes" id="UP000751190">
    <property type="component" value="Unassembled WGS sequence"/>
</dbReference>
<gene>
    <name evidence="2" type="ORF">KFE25_002901</name>
</gene>
<accession>A0A8J6CAJ9</accession>